<dbReference type="HOGENOM" id="CLU_066192_5_0_9"/>
<feature type="domain" description="HTH cro/C1-type" evidence="4">
    <location>
        <begin position="7"/>
        <end position="61"/>
    </location>
</feature>
<evidence type="ECO:0000259" key="4">
    <source>
        <dbReference type="PROSITE" id="PS50943"/>
    </source>
</evidence>
<keyword evidence="2" id="KW-0238">DNA-binding</keyword>
<dbReference type="EMBL" id="AQPX01000021">
    <property type="protein sequence ID" value="EON71801.1"/>
    <property type="molecule type" value="Genomic_DNA"/>
</dbReference>
<evidence type="ECO:0000256" key="2">
    <source>
        <dbReference type="ARBA" id="ARBA00023125"/>
    </source>
</evidence>
<protein>
    <submittedName>
        <fullName evidence="5">Transcriptional regulator</fullName>
    </submittedName>
</protein>
<organism evidence="5 6">
    <name type="scientific">Lysinibacillus sphaericus OT4b.31</name>
    <dbReference type="NCBI Taxonomy" id="1285586"/>
    <lineage>
        <taxon>Bacteria</taxon>
        <taxon>Bacillati</taxon>
        <taxon>Bacillota</taxon>
        <taxon>Bacilli</taxon>
        <taxon>Bacillales</taxon>
        <taxon>Bacillaceae</taxon>
        <taxon>Lysinibacillus</taxon>
    </lineage>
</organism>
<evidence type="ECO:0000256" key="1">
    <source>
        <dbReference type="ARBA" id="ARBA00023015"/>
    </source>
</evidence>
<dbReference type="GO" id="GO:0003677">
    <property type="term" value="F:DNA binding"/>
    <property type="evidence" value="ECO:0007669"/>
    <property type="project" value="UniProtKB-KW"/>
</dbReference>
<dbReference type="RefSeq" id="WP_010859934.1">
    <property type="nucleotide sequence ID" value="NZ_KB933398.1"/>
</dbReference>
<dbReference type="AlphaFoldDB" id="R7ZCS4"/>
<gene>
    <name evidence="5" type="ORF">H131_14998</name>
</gene>
<comment type="caution">
    <text evidence="5">The sequence shown here is derived from an EMBL/GenBank/DDBJ whole genome shotgun (WGS) entry which is preliminary data.</text>
</comment>
<sequence length="164" mass="18606">MTIGNRVKKVRTSMSLNQSDFASRLGVISATISRIEKGNRNITEQMLLSICREFNVNETWLRTGEGEMFIQPATFSFDEQIKKSNLSELEIAIMRGYMELDSDVRKAIVQKVESIIQQRSEIAATTEEAGIEAEIDEELDIFRQELRDGKKAQSLSASQKQDII</sequence>
<dbReference type="InterPro" id="IPR010982">
    <property type="entry name" value="Lambda_DNA-bd_dom_sf"/>
</dbReference>
<accession>R7ZCS4</accession>
<dbReference type="eggNOG" id="COG1396">
    <property type="taxonomic scope" value="Bacteria"/>
</dbReference>
<evidence type="ECO:0000256" key="3">
    <source>
        <dbReference type="ARBA" id="ARBA00023163"/>
    </source>
</evidence>
<name>R7ZCS4_LYSSH</name>
<keyword evidence="3" id="KW-0804">Transcription</keyword>
<dbReference type="Gene3D" id="1.10.260.40">
    <property type="entry name" value="lambda repressor-like DNA-binding domains"/>
    <property type="match status" value="1"/>
</dbReference>
<dbReference type="PANTHER" id="PTHR40661:SF3">
    <property type="entry name" value="FELS-1 PROPHAGE TRANSCRIPTIONAL REGULATOR"/>
    <property type="match status" value="1"/>
</dbReference>
<reference evidence="5 6" key="1">
    <citation type="submission" date="2013-04" db="EMBL/GenBank/DDBJ databases">
        <title>Draft genome of the heavy metal tolerant bacterium Lysinibacillus sphaericus strain OT4b.31.</title>
        <authorList>
            <person name="Pena-Montenegro T.D."/>
            <person name="Dussan J."/>
        </authorList>
    </citation>
    <scope>NUCLEOTIDE SEQUENCE [LARGE SCALE GENOMIC DNA]</scope>
    <source>
        <strain evidence="5 6">OT4b.31</strain>
    </source>
</reference>
<dbReference type="InterPro" id="IPR001387">
    <property type="entry name" value="Cro/C1-type_HTH"/>
</dbReference>
<dbReference type="CDD" id="cd00093">
    <property type="entry name" value="HTH_XRE"/>
    <property type="match status" value="1"/>
</dbReference>
<evidence type="ECO:0000313" key="5">
    <source>
        <dbReference type="EMBL" id="EON71801.1"/>
    </source>
</evidence>
<dbReference type="PROSITE" id="PS50943">
    <property type="entry name" value="HTH_CROC1"/>
    <property type="match status" value="1"/>
</dbReference>
<dbReference type="Pfam" id="PF12844">
    <property type="entry name" value="HTH_19"/>
    <property type="match status" value="1"/>
</dbReference>
<proteinExistence type="predicted"/>
<dbReference type="SMART" id="SM00530">
    <property type="entry name" value="HTH_XRE"/>
    <property type="match status" value="1"/>
</dbReference>
<keyword evidence="1" id="KW-0805">Transcription regulation</keyword>
<dbReference type="Proteomes" id="UP000013911">
    <property type="component" value="Unassembled WGS sequence"/>
</dbReference>
<dbReference type="PANTHER" id="PTHR40661">
    <property type="match status" value="1"/>
</dbReference>
<dbReference type="SUPFAM" id="SSF47413">
    <property type="entry name" value="lambda repressor-like DNA-binding domains"/>
    <property type="match status" value="1"/>
</dbReference>
<dbReference type="PATRIC" id="fig|1285586.5.peg.3070"/>
<evidence type="ECO:0000313" key="6">
    <source>
        <dbReference type="Proteomes" id="UP000013911"/>
    </source>
</evidence>